<protein>
    <submittedName>
        <fullName evidence="1">Thioredoxin family protein</fullName>
    </submittedName>
</protein>
<accession>A0A917B9D4</accession>
<comment type="caution">
    <text evidence="1">The sequence shown here is derived from an EMBL/GenBank/DDBJ whole genome shotgun (WGS) entry which is preliminary data.</text>
</comment>
<gene>
    <name evidence="1" type="ORF">GCM10010954_33720</name>
</gene>
<dbReference type="InterPro" id="IPR036249">
    <property type="entry name" value="Thioredoxin-like_sf"/>
</dbReference>
<evidence type="ECO:0000313" key="2">
    <source>
        <dbReference type="Proteomes" id="UP000660110"/>
    </source>
</evidence>
<dbReference type="InterPro" id="IPR008554">
    <property type="entry name" value="Glutaredoxin-like"/>
</dbReference>
<name>A0A917B9D4_HALAA</name>
<dbReference type="Pfam" id="PF05768">
    <property type="entry name" value="Glrx-like"/>
    <property type="match status" value="1"/>
</dbReference>
<proteinExistence type="predicted"/>
<reference evidence="1" key="1">
    <citation type="journal article" date="2014" name="Int. J. Syst. Evol. Microbiol.">
        <title>Complete genome sequence of Corynebacterium casei LMG S-19264T (=DSM 44701T), isolated from a smear-ripened cheese.</title>
        <authorList>
            <consortium name="US DOE Joint Genome Institute (JGI-PGF)"/>
            <person name="Walter F."/>
            <person name="Albersmeier A."/>
            <person name="Kalinowski J."/>
            <person name="Ruckert C."/>
        </authorList>
    </citation>
    <scope>NUCLEOTIDE SEQUENCE</scope>
    <source>
        <strain evidence="1">CGMCC 1.12153</strain>
    </source>
</reference>
<dbReference type="Proteomes" id="UP000660110">
    <property type="component" value="Unassembled WGS sequence"/>
</dbReference>
<dbReference type="SUPFAM" id="SSF52833">
    <property type="entry name" value="Thioredoxin-like"/>
    <property type="match status" value="1"/>
</dbReference>
<evidence type="ECO:0000313" key="1">
    <source>
        <dbReference type="EMBL" id="GGF31764.1"/>
    </source>
</evidence>
<dbReference type="Gene3D" id="3.40.30.10">
    <property type="entry name" value="Glutaredoxin"/>
    <property type="match status" value="1"/>
</dbReference>
<organism evidence="1 2">
    <name type="scientific">Halobacillus andaensis</name>
    <dbReference type="NCBI Taxonomy" id="1176239"/>
    <lineage>
        <taxon>Bacteria</taxon>
        <taxon>Bacillati</taxon>
        <taxon>Bacillota</taxon>
        <taxon>Bacilli</taxon>
        <taxon>Bacillales</taxon>
        <taxon>Bacillaceae</taxon>
        <taxon>Halobacillus</taxon>
    </lineage>
</organism>
<reference evidence="1" key="2">
    <citation type="submission" date="2020-09" db="EMBL/GenBank/DDBJ databases">
        <authorList>
            <person name="Sun Q."/>
            <person name="Zhou Y."/>
        </authorList>
    </citation>
    <scope>NUCLEOTIDE SEQUENCE</scope>
    <source>
        <strain evidence="1">CGMCC 1.12153</strain>
    </source>
</reference>
<dbReference type="AlphaFoldDB" id="A0A917B9D4"/>
<sequence>MNRIIFYGKQNCCLCDEVRSLIEILKSNYEIDVKEVDIEGNRKLEQKYLVEIPVLDINGEELEYRQIDLSTIRERLH</sequence>
<keyword evidence="2" id="KW-1185">Reference proteome</keyword>
<dbReference type="InterPro" id="IPR052565">
    <property type="entry name" value="Glutaredoxin-like_YDR286C"/>
</dbReference>
<dbReference type="PANTHER" id="PTHR33558">
    <property type="entry name" value="GLUTAREDOXIN-LIKE PROTEIN C5ORF63 HOMOLOG"/>
    <property type="match status" value="1"/>
</dbReference>
<dbReference type="RefSeq" id="WP_188378675.1">
    <property type="nucleotide sequence ID" value="NZ_BMEL01000004.1"/>
</dbReference>
<dbReference type="EMBL" id="BMEL01000004">
    <property type="protein sequence ID" value="GGF31764.1"/>
    <property type="molecule type" value="Genomic_DNA"/>
</dbReference>
<dbReference type="PANTHER" id="PTHR33558:SF1">
    <property type="entry name" value="GLUTAREDOXIN-LIKE PROTEIN C5ORF63 HOMOLOG"/>
    <property type="match status" value="1"/>
</dbReference>